<gene>
    <name evidence="2" type="ORF">BJ971_004577</name>
</gene>
<evidence type="ECO:0000313" key="3">
    <source>
        <dbReference type="Proteomes" id="UP000578112"/>
    </source>
</evidence>
<keyword evidence="3" id="KW-1185">Reference proteome</keyword>
<feature type="transmembrane region" description="Helical" evidence="1">
    <location>
        <begin position="165"/>
        <end position="185"/>
    </location>
</feature>
<dbReference type="EMBL" id="JACHNH010000001">
    <property type="protein sequence ID" value="MBB4764021.1"/>
    <property type="molecule type" value="Genomic_DNA"/>
</dbReference>
<keyword evidence="1" id="KW-0472">Membrane</keyword>
<feature type="transmembrane region" description="Helical" evidence="1">
    <location>
        <begin position="197"/>
        <end position="219"/>
    </location>
</feature>
<dbReference type="Proteomes" id="UP000578112">
    <property type="component" value="Unassembled WGS sequence"/>
</dbReference>
<feature type="transmembrane region" description="Helical" evidence="1">
    <location>
        <begin position="93"/>
        <end position="115"/>
    </location>
</feature>
<dbReference type="PROSITE" id="PS51257">
    <property type="entry name" value="PROKAR_LIPOPROTEIN"/>
    <property type="match status" value="1"/>
</dbReference>
<evidence type="ECO:0008006" key="4">
    <source>
        <dbReference type="Google" id="ProtNLM"/>
    </source>
</evidence>
<organism evidence="2 3">
    <name type="scientific">Actinoplanes digitatis</name>
    <dbReference type="NCBI Taxonomy" id="1868"/>
    <lineage>
        <taxon>Bacteria</taxon>
        <taxon>Bacillati</taxon>
        <taxon>Actinomycetota</taxon>
        <taxon>Actinomycetes</taxon>
        <taxon>Micromonosporales</taxon>
        <taxon>Micromonosporaceae</taxon>
        <taxon>Actinoplanes</taxon>
    </lineage>
</organism>
<keyword evidence="1" id="KW-0812">Transmembrane</keyword>
<feature type="transmembrane region" description="Helical" evidence="1">
    <location>
        <begin position="42"/>
        <end position="60"/>
    </location>
</feature>
<accession>A0A7W7I088</accession>
<name>A0A7W7I088_9ACTN</name>
<comment type="caution">
    <text evidence="2">The sequence shown here is derived from an EMBL/GenBank/DDBJ whole genome shotgun (WGS) entry which is preliminary data.</text>
</comment>
<reference evidence="2 3" key="1">
    <citation type="submission" date="2020-08" db="EMBL/GenBank/DDBJ databases">
        <title>Sequencing the genomes of 1000 actinobacteria strains.</title>
        <authorList>
            <person name="Klenk H.-P."/>
        </authorList>
    </citation>
    <scope>NUCLEOTIDE SEQUENCE [LARGE SCALE GENOMIC DNA]</scope>
    <source>
        <strain evidence="2 3">DSM 43149</strain>
    </source>
</reference>
<proteinExistence type="predicted"/>
<evidence type="ECO:0000256" key="1">
    <source>
        <dbReference type="SAM" id="Phobius"/>
    </source>
</evidence>
<feature type="transmembrane region" description="Helical" evidence="1">
    <location>
        <begin position="135"/>
        <end position="153"/>
    </location>
</feature>
<keyword evidence="1" id="KW-1133">Transmembrane helix</keyword>
<dbReference type="RefSeq" id="WP_184995258.1">
    <property type="nucleotide sequence ID" value="NZ_BOMK01000024.1"/>
</dbReference>
<protein>
    <recommendedName>
        <fullName evidence="4">YrhK domain-containing protein</fullName>
    </recommendedName>
</protein>
<dbReference type="AlphaFoldDB" id="A0A7W7I088"/>
<evidence type="ECO:0000313" key="2">
    <source>
        <dbReference type="EMBL" id="MBB4764021.1"/>
    </source>
</evidence>
<sequence length="238" mass="25935">MRMRPVRLNAATASLFIVGSSCFVLGSVPAYSDAVGGVGDALTYFVGSIFFTSASYLQLLQAQTPAMTDVDESGQHVPQPVTLWRRRPDDRGWLAAITQFAGTLFFNMSTLAALVQNASVQAQDRRVWRPDAVGSTLFLVSSVFGILAVGSLWSWRPRSLPWTVAWLNMVGSIFFMASALASYVLPGTGDTLDERLAVAGTLLGALCFLAGAVLMFPAWRRAVRQRRVRPAPERQESE</sequence>